<dbReference type="Proteomes" id="UP000735302">
    <property type="component" value="Unassembled WGS sequence"/>
</dbReference>
<evidence type="ECO:0000313" key="7">
    <source>
        <dbReference type="Proteomes" id="UP000735302"/>
    </source>
</evidence>
<reference evidence="6 7" key="1">
    <citation type="journal article" date="2021" name="Elife">
        <title>Chloroplast acquisition without the gene transfer in kleptoplastic sea slugs, Plakobranchus ocellatus.</title>
        <authorList>
            <person name="Maeda T."/>
            <person name="Takahashi S."/>
            <person name="Yoshida T."/>
            <person name="Shimamura S."/>
            <person name="Takaki Y."/>
            <person name="Nagai Y."/>
            <person name="Toyoda A."/>
            <person name="Suzuki Y."/>
            <person name="Arimoto A."/>
            <person name="Ishii H."/>
            <person name="Satoh N."/>
            <person name="Nishiyama T."/>
            <person name="Hasebe M."/>
            <person name="Maruyama T."/>
            <person name="Minagawa J."/>
            <person name="Obokata J."/>
            <person name="Shigenobu S."/>
        </authorList>
    </citation>
    <scope>NUCLEOTIDE SEQUENCE [LARGE SCALE GENOMIC DNA]</scope>
</reference>
<dbReference type="FunFam" id="3.10.450.50:FF:000006">
    <property type="entry name" value="NTF2-related export protein 2 isoform 1"/>
    <property type="match status" value="1"/>
</dbReference>
<keyword evidence="7" id="KW-1185">Reference proteome</keyword>
<dbReference type="SUPFAM" id="SSF54427">
    <property type="entry name" value="NTF2-like"/>
    <property type="match status" value="1"/>
</dbReference>
<dbReference type="PANTHER" id="PTHR12612">
    <property type="entry name" value="NUCLEAR TRANSPORT FACTOR 2"/>
    <property type="match status" value="1"/>
</dbReference>
<dbReference type="InterPro" id="IPR032710">
    <property type="entry name" value="NTF2-like_dom_sf"/>
</dbReference>
<evidence type="ECO:0000256" key="3">
    <source>
        <dbReference type="ARBA" id="ARBA00022927"/>
    </source>
</evidence>
<dbReference type="InterPro" id="IPR002075">
    <property type="entry name" value="NTF2_dom"/>
</dbReference>
<dbReference type="InterPro" id="IPR045875">
    <property type="entry name" value="NTF2"/>
</dbReference>
<keyword evidence="2" id="KW-0813">Transport</keyword>
<dbReference type="AlphaFoldDB" id="A0AAV3YAF6"/>
<dbReference type="GO" id="GO:0006913">
    <property type="term" value="P:nucleocytoplasmic transport"/>
    <property type="evidence" value="ECO:0007669"/>
    <property type="project" value="InterPro"/>
</dbReference>
<evidence type="ECO:0000259" key="5">
    <source>
        <dbReference type="PROSITE" id="PS50177"/>
    </source>
</evidence>
<dbReference type="Gene3D" id="3.10.450.50">
    <property type="match status" value="1"/>
</dbReference>
<evidence type="ECO:0000256" key="4">
    <source>
        <dbReference type="ARBA" id="ARBA00023242"/>
    </source>
</evidence>
<dbReference type="Pfam" id="PF02136">
    <property type="entry name" value="NTF2"/>
    <property type="match status" value="1"/>
</dbReference>
<comment type="subcellular location">
    <subcellularLocation>
        <location evidence="1">Nucleus</location>
    </subcellularLocation>
</comment>
<feature type="domain" description="NTF2" evidence="5">
    <location>
        <begin position="40"/>
        <end position="157"/>
    </location>
</feature>
<evidence type="ECO:0000256" key="2">
    <source>
        <dbReference type="ARBA" id="ARBA00022448"/>
    </source>
</evidence>
<accession>A0AAV3YAF6</accession>
<dbReference type="CDD" id="cd00780">
    <property type="entry name" value="NTF2"/>
    <property type="match status" value="1"/>
</dbReference>
<dbReference type="InterPro" id="IPR018222">
    <property type="entry name" value="Nuclear_transport_factor_2_euk"/>
</dbReference>
<sequence>RINLGTDWHLSDQVLSVHFIKGDLIERMDHQARVAQANTAAQEFSKLYYETFDKRRQAISKLYKDKASAVWNGNAVSGSEAILKFFDKLPASEHNVEGLDTQPIVTGSMDSENSNSIMVTVFGKVKFKDADTNAFTQTFVLSAADNKWKIISDTFRFVG</sequence>
<name>A0AAV3YAF6_9GAST</name>
<comment type="caution">
    <text evidence="6">The sequence shown here is derived from an EMBL/GenBank/DDBJ whole genome shotgun (WGS) entry which is preliminary data.</text>
</comment>
<keyword evidence="3" id="KW-0653">Protein transport</keyword>
<protein>
    <submittedName>
        <fullName evidence="6">Ntf2-related export protein 2</fullName>
    </submittedName>
</protein>
<dbReference type="GO" id="GO:0005634">
    <property type="term" value="C:nucleus"/>
    <property type="evidence" value="ECO:0007669"/>
    <property type="project" value="UniProtKB-SubCell"/>
</dbReference>
<keyword evidence="4" id="KW-0539">Nucleus</keyword>
<dbReference type="EMBL" id="BLXT01000663">
    <property type="protein sequence ID" value="GFN79375.1"/>
    <property type="molecule type" value="Genomic_DNA"/>
</dbReference>
<dbReference type="GO" id="GO:0015031">
    <property type="term" value="P:protein transport"/>
    <property type="evidence" value="ECO:0007669"/>
    <property type="project" value="UniProtKB-KW"/>
</dbReference>
<organism evidence="6 7">
    <name type="scientific">Plakobranchus ocellatus</name>
    <dbReference type="NCBI Taxonomy" id="259542"/>
    <lineage>
        <taxon>Eukaryota</taxon>
        <taxon>Metazoa</taxon>
        <taxon>Spiralia</taxon>
        <taxon>Lophotrochozoa</taxon>
        <taxon>Mollusca</taxon>
        <taxon>Gastropoda</taxon>
        <taxon>Heterobranchia</taxon>
        <taxon>Euthyneura</taxon>
        <taxon>Panpulmonata</taxon>
        <taxon>Sacoglossa</taxon>
        <taxon>Placobranchoidea</taxon>
        <taxon>Plakobranchidae</taxon>
        <taxon>Plakobranchus</taxon>
    </lineage>
</organism>
<feature type="non-terminal residue" evidence="6">
    <location>
        <position position="1"/>
    </location>
</feature>
<dbReference type="PROSITE" id="PS50177">
    <property type="entry name" value="NTF2_DOMAIN"/>
    <property type="match status" value="1"/>
</dbReference>
<proteinExistence type="predicted"/>
<gene>
    <name evidence="6" type="ORF">PoB_000588100</name>
</gene>
<evidence type="ECO:0000313" key="6">
    <source>
        <dbReference type="EMBL" id="GFN79375.1"/>
    </source>
</evidence>
<evidence type="ECO:0000256" key="1">
    <source>
        <dbReference type="ARBA" id="ARBA00004123"/>
    </source>
</evidence>